<dbReference type="OrthoDB" id="10448068at2759"/>
<evidence type="ECO:0000256" key="1">
    <source>
        <dbReference type="SAM" id="MobiDB-lite"/>
    </source>
</evidence>
<reference evidence="2 3" key="2">
    <citation type="journal article" date="2021" name="Curr. Genet.">
        <title>Genetic response to nitrogen starvation in the aggressive Eucalyptus foliar pathogen Teratosphaeria destructans.</title>
        <authorList>
            <person name="Havenga M."/>
            <person name="Wingfield B.D."/>
            <person name="Wingfield M.J."/>
            <person name="Dreyer L.L."/>
            <person name="Roets F."/>
            <person name="Aylward J."/>
        </authorList>
    </citation>
    <scope>NUCLEOTIDE SEQUENCE [LARGE SCALE GENOMIC DNA]</scope>
    <source>
        <strain evidence="2">CMW44962</strain>
    </source>
</reference>
<organism evidence="2 3">
    <name type="scientific">Teratosphaeria destructans</name>
    <dbReference type="NCBI Taxonomy" id="418781"/>
    <lineage>
        <taxon>Eukaryota</taxon>
        <taxon>Fungi</taxon>
        <taxon>Dikarya</taxon>
        <taxon>Ascomycota</taxon>
        <taxon>Pezizomycotina</taxon>
        <taxon>Dothideomycetes</taxon>
        <taxon>Dothideomycetidae</taxon>
        <taxon>Mycosphaerellales</taxon>
        <taxon>Teratosphaeriaceae</taxon>
        <taxon>Teratosphaeria</taxon>
    </lineage>
</organism>
<keyword evidence="3" id="KW-1185">Reference proteome</keyword>
<name>A0A9W7W1T8_9PEZI</name>
<protein>
    <submittedName>
        <fullName evidence="2">Uncharacterized protein</fullName>
    </submittedName>
</protein>
<dbReference type="AlphaFoldDB" id="A0A9W7W1T8"/>
<proteinExistence type="predicted"/>
<comment type="caution">
    <text evidence="2">The sequence shown here is derived from an EMBL/GenBank/DDBJ whole genome shotgun (WGS) entry which is preliminary data.</text>
</comment>
<evidence type="ECO:0000313" key="2">
    <source>
        <dbReference type="EMBL" id="KAH9827198.1"/>
    </source>
</evidence>
<dbReference type="EMBL" id="RIBY02001901">
    <property type="protein sequence ID" value="KAH9827198.1"/>
    <property type="molecule type" value="Genomic_DNA"/>
</dbReference>
<gene>
    <name evidence="2" type="ORF">Tdes44962_MAKER03008</name>
</gene>
<reference evidence="2 3" key="1">
    <citation type="journal article" date="2018" name="IMA Fungus">
        <title>IMA Genome-F 10: Nine draft genome sequences of Claviceps purpurea s.lat., including C. arundinis, C. humidiphila, and C. cf. spartinae, pseudomolecules for the pitch canker pathogen Fusarium circinatum, draft genome of Davidsoniella eucalypti, Grosmannia galeiformis, Quambalaria eucalypti, and Teratosphaeria destructans.</title>
        <authorList>
            <person name="Wingfield B.D."/>
            <person name="Liu M."/>
            <person name="Nguyen H.D."/>
            <person name="Lane F.A."/>
            <person name="Morgan S.W."/>
            <person name="De Vos L."/>
            <person name="Wilken P.M."/>
            <person name="Duong T.A."/>
            <person name="Aylward J."/>
            <person name="Coetzee M.P."/>
            <person name="Dadej K."/>
            <person name="De Beer Z.W."/>
            <person name="Findlay W."/>
            <person name="Havenga M."/>
            <person name="Kolarik M."/>
            <person name="Menzies J.G."/>
            <person name="Naidoo K."/>
            <person name="Pochopski O."/>
            <person name="Shoukouhi P."/>
            <person name="Santana Q.C."/>
            <person name="Seifert K.A."/>
            <person name="Soal N."/>
            <person name="Steenkamp E.T."/>
            <person name="Tatham C.T."/>
            <person name="van der Nest M.A."/>
            <person name="Wingfield M.J."/>
        </authorList>
    </citation>
    <scope>NUCLEOTIDE SEQUENCE [LARGE SCALE GENOMIC DNA]</scope>
    <source>
        <strain evidence="2">CMW44962</strain>
    </source>
</reference>
<evidence type="ECO:0000313" key="3">
    <source>
        <dbReference type="Proteomes" id="UP001138500"/>
    </source>
</evidence>
<sequence>MSLKLNVVFPGGEKLANCTIEVPLEAVGVTEGQAASDTNQERINNFAGLVTQTLLKAMKGLEIGGGLDTASLVDCSGSDRTVVLTPGTSVGTSPESCSSLEVNAGSIAEPEQAAEDDLESRMPRTLDLATDD</sequence>
<accession>A0A9W7W1T8</accession>
<feature type="region of interest" description="Disordered" evidence="1">
    <location>
        <begin position="105"/>
        <end position="132"/>
    </location>
</feature>
<dbReference type="Proteomes" id="UP001138500">
    <property type="component" value="Unassembled WGS sequence"/>
</dbReference>